<keyword evidence="1" id="KW-0472">Membrane</keyword>
<dbReference type="AlphaFoldDB" id="A0A5J4SYB4"/>
<name>A0A5J4SYB4_9ZZZZ</name>
<evidence type="ECO:0000256" key="1">
    <source>
        <dbReference type="SAM" id="Phobius"/>
    </source>
</evidence>
<reference evidence="2" key="1">
    <citation type="submission" date="2019-03" db="EMBL/GenBank/DDBJ databases">
        <title>Single cell metagenomics reveals metabolic interactions within the superorganism composed of flagellate Streblomastix strix and complex community of Bacteroidetes bacteria on its surface.</title>
        <authorList>
            <person name="Treitli S.C."/>
            <person name="Kolisko M."/>
            <person name="Husnik F."/>
            <person name="Keeling P."/>
            <person name="Hampl V."/>
        </authorList>
    </citation>
    <scope>NUCLEOTIDE SEQUENCE</scope>
    <source>
        <strain evidence="2">STM</strain>
    </source>
</reference>
<evidence type="ECO:0000313" key="2">
    <source>
        <dbReference type="EMBL" id="KAA6350898.1"/>
    </source>
</evidence>
<dbReference type="EMBL" id="SNRY01000021">
    <property type="protein sequence ID" value="KAA6350898.1"/>
    <property type="molecule type" value="Genomic_DNA"/>
</dbReference>
<gene>
    <name evidence="2" type="ORF">EZS27_001745</name>
</gene>
<organism evidence="2">
    <name type="scientific">termite gut metagenome</name>
    <dbReference type="NCBI Taxonomy" id="433724"/>
    <lineage>
        <taxon>unclassified sequences</taxon>
        <taxon>metagenomes</taxon>
        <taxon>organismal metagenomes</taxon>
    </lineage>
</organism>
<keyword evidence="1" id="KW-1133">Transmembrane helix</keyword>
<protein>
    <submittedName>
        <fullName evidence="2">Uncharacterized protein</fullName>
    </submittedName>
</protein>
<sequence length="32" mass="3606">MTATNRIAFFLELAVFLSAYIGVYGFYKLQSA</sequence>
<accession>A0A5J4SYB4</accession>
<comment type="caution">
    <text evidence="2">The sequence shown here is derived from an EMBL/GenBank/DDBJ whole genome shotgun (WGS) entry which is preliminary data.</text>
</comment>
<keyword evidence="1" id="KW-0812">Transmembrane</keyword>
<proteinExistence type="predicted"/>
<feature type="transmembrane region" description="Helical" evidence="1">
    <location>
        <begin position="7"/>
        <end position="27"/>
    </location>
</feature>